<proteinExistence type="predicted"/>
<dbReference type="Gene3D" id="3.40.50.720">
    <property type="entry name" value="NAD(P)-binding Rossmann-like Domain"/>
    <property type="match status" value="3"/>
</dbReference>
<dbReference type="InterPro" id="IPR036291">
    <property type="entry name" value="NAD(P)-bd_dom_sf"/>
</dbReference>
<protein>
    <recommendedName>
        <fullName evidence="1">PRISE-like Rossmann-fold domain-containing protein</fullName>
    </recommendedName>
</protein>
<gene>
    <name evidence="2" type="ORF">BZG36_03877</name>
</gene>
<dbReference type="PANTHER" id="PTHR32487">
    <property type="entry name" value="3-OXO-DELTA(4,5)-STEROID 5-BETA-REDUCTASE"/>
    <property type="match status" value="1"/>
</dbReference>
<dbReference type="PANTHER" id="PTHR32487:SF0">
    <property type="entry name" value="3-OXO-DELTA(4,5)-STEROID 5-BETA-REDUCTASE"/>
    <property type="match status" value="1"/>
</dbReference>
<evidence type="ECO:0000313" key="3">
    <source>
        <dbReference type="Proteomes" id="UP000242875"/>
    </source>
</evidence>
<dbReference type="Proteomes" id="UP000242875">
    <property type="component" value="Unassembled WGS sequence"/>
</dbReference>
<accession>A0A261XXM9</accession>
<evidence type="ECO:0000259" key="1">
    <source>
        <dbReference type="Pfam" id="PF22917"/>
    </source>
</evidence>
<name>A0A261XXM9_9FUNG</name>
<dbReference type="InterPro" id="IPR055222">
    <property type="entry name" value="PRISE-like_Rossmann-fold"/>
</dbReference>
<feature type="domain" description="PRISE-like Rossmann-fold" evidence="1">
    <location>
        <begin position="5"/>
        <end position="313"/>
    </location>
</feature>
<evidence type="ECO:0000313" key="2">
    <source>
        <dbReference type="EMBL" id="OZJ03126.1"/>
    </source>
</evidence>
<keyword evidence="3" id="KW-1185">Reference proteome</keyword>
<comment type="caution">
    <text evidence="2">The sequence shown here is derived from an EMBL/GenBank/DDBJ whole genome shotgun (WGS) entry which is preliminary data.</text>
</comment>
<dbReference type="CDD" id="cd08948">
    <property type="entry name" value="5beta-POR_like_SDR_a"/>
    <property type="match status" value="1"/>
</dbReference>
<dbReference type="SUPFAM" id="SSF51735">
    <property type="entry name" value="NAD(P)-binding Rossmann-fold domains"/>
    <property type="match status" value="1"/>
</dbReference>
<feature type="domain" description="PRISE-like Rossmann-fold" evidence="1">
    <location>
        <begin position="321"/>
        <end position="439"/>
    </location>
</feature>
<sequence length="534" mass="60671">MGKVALVFGANGVSGLALLEALFEQPKSEWSKIISVSRRPPQLDHKDDRVHHISIDLLHKSTDDLASEIDKAGGREVTHAFHYTYIEKSDENELIEVNRTLFKTALDACASACPKLQVFQLQTGYKYYGVHLGGKELAPRPFKEDAPRHSGANFYFIQEDMLQEAAFKNKWKYVITRPNIIIGIAKGNYMNFAVSVGLYAALQKELGRPLVFPGNGNMYNQKVDFSPAINNARFQAFCATNPKAYNQIFNIASDQDTSFSQIWPKIADYFGIPVKAEFTKEAKEGMVSEQPLAEYMPANQQKWEEIAKKKGLDPKAYEYATWAFVALFEQPKSEWSKIISISRRPPQMDHKDDRVHHISIDLLHKSTDDLASEFDKGGGKEVTRAFFYAYIQKADGKELIAVNRDLLKNALDTCASACPRMQVFELQTEYKASFIQLWPKIADYFGIPVKAEFTKEVKDGTFSEQPLAEYVPAKQQQWEEIATRGFVDAGTCCTWPFEGNLSKARSVGWDITFDTWESFRQIFDKMTELKFIPK</sequence>
<dbReference type="Pfam" id="PF22917">
    <property type="entry name" value="PRISE"/>
    <property type="match status" value="2"/>
</dbReference>
<dbReference type="OrthoDB" id="1731983at2759"/>
<dbReference type="AlphaFoldDB" id="A0A261XXM9"/>
<dbReference type="EMBL" id="MVBO01000103">
    <property type="protein sequence ID" value="OZJ03126.1"/>
    <property type="molecule type" value="Genomic_DNA"/>
</dbReference>
<organism evidence="2 3">
    <name type="scientific">Bifiguratus adelaidae</name>
    <dbReference type="NCBI Taxonomy" id="1938954"/>
    <lineage>
        <taxon>Eukaryota</taxon>
        <taxon>Fungi</taxon>
        <taxon>Fungi incertae sedis</taxon>
        <taxon>Mucoromycota</taxon>
        <taxon>Mucoromycotina</taxon>
        <taxon>Endogonomycetes</taxon>
        <taxon>Endogonales</taxon>
        <taxon>Endogonales incertae sedis</taxon>
        <taxon>Bifiguratus</taxon>
    </lineage>
</organism>
<reference evidence="2 3" key="1">
    <citation type="journal article" date="2017" name="Mycologia">
        <title>Bifiguratus adelaidae, gen. et sp. nov., a new member of Mucoromycotina in endophytic and soil-dwelling habitats.</title>
        <authorList>
            <person name="Torres-Cruz T.J."/>
            <person name="Billingsley Tobias T.L."/>
            <person name="Almatruk M."/>
            <person name="Hesse C."/>
            <person name="Kuske C.R."/>
            <person name="Desiro A."/>
            <person name="Benucci G.M."/>
            <person name="Bonito G."/>
            <person name="Stajich J.E."/>
            <person name="Dunlap C."/>
            <person name="Arnold A.E."/>
            <person name="Porras-Alfaro A."/>
        </authorList>
    </citation>
    <scope>NUCLEOTIDE SEQUENCE [LARGE SCALE GENOMIC DNA]</scope>
    <source>
        <strain evidence="2 3">AZ0501</strain>
    </source>
</reference>